<dbReference type="EMBL" id="QDHA01000098">
    <property type="protein sequence ID" value="RCJ04498.1"/>
    <property type="molecule type" value="Genomic_DNA"/>
</dbReference>
<protein>
    <submittedName>
        <fullName evidence="1">Uncharacterized protein</fullName>
    </submittedName>
</protein>
<evidence type="ECO:0000313" key="1">
    <source>
        <dbReference type="EMBL" id="RCJ04498.1"/>
    </source>
</evidence>
<dbReference type="Proteomes" id="UP000253501">
    <property type="component" value="Unassembled WGS sequence"/>
</dbReference>
<accession>A0A367P9G1</accession>
<name>A0A367P9G1_CUPNE</name>
<reference evidence="1 2" key="1">
    <citation type="submission" date="2018-04" db="EMBL/GenBank/DDBJ databases">
        <title>Cupriavidus necator CR12 genome sequencing and assembly.</title>
        <authorList>
            <person name="Ben Fekih I."/>
            <person name="Mazhar H.S."/>
            <person name="Bello S.K."/>
            <person name="Rensing C."/>
        </authorList>
    </citation>
    <scope>NUCLEOTIDE SEQUENCE [LARGE SCALE GENOMIC DNA]</scope>
    <source>
        <strain evidence="1 2">CR12</strain>
    </source>
</reference>
<sequence length="63" mass="7116">MFLICGKLASSQWYLDHCREGRPNTNPKEKIAHSAAWTLAAYAIDLTYRSFTICSLIVNGRVL</sequence>
<organism evidence="1 2">
    <name type="scientific">Cupriavidus necator</name>
    <name type="common">Alcaligenes eutrophus</name>
    <name type="synonym">Ralstonia eutropha</name>
    <dbReference type="NCBI Taxonomy" id="106590"/>
    <lineage>
        <taxon>Bacteria</taxon>
        <taxon>Pseudomonadati</taxon>
        <taxon>Pseudomonadota</taxon>
        <taxon>Betaproteobacteria</taxon>
        <taxon>Burkholderiales</taxon>
        <taxon>Burkholderiaceae</taxon>
        <taxon>Cupriavidus</taxon>
    </lineage>
</organism>
<comment type="caution">
    <text evidence="1">The sequence shown here is derived from an EMBL/GenBank/DDBJ whole genome shotgun (WGS) entry which is preliminary data.</text>
</comment>
<evidence type="ECO:0000313" key="2">
    <source>
        <dbReference type="Proteomes" id="UP000253501"/>
    </source>
</evidence>
<dbReference type="AlphaFoldDB" id="A0A367P9G1"/>
<proteinExistence type="predicted"/>
<gene>
    <name evidence="1" type="ORF">DDK22_31815</name>
</gene>